<dbReference type="EMBL" id="CP002116">
    <property type="protein sequence ID" value="ADK83107.1"/>
    <property type="molecule type" value="Genomic_DNA"/>
</dbReference>
<reference evidence="4 5" key="1">
    <citation type="journal article" date="2010" name="Stand. Genomic Sci.">
        <title>Complete genome sequence of Spirochaeta smaragdinae type strain (SEBR 4228).</title>
        <authorList>
            <person name="Mavromatis K."/>
            <person name="Yasawong M."/>
            <person name="Chertkov O."/>
            <person name="Lapidus A."/>
            <person name="Lucas S."/>
            <person name="Nolan M."/>
            <person name="Del Rio T.G."/>
            <person name="Tice H."/>
            <person name="Cheng J.F."/>
            <person name="Pitluck S."/>
            <person name="Liolios K."/>
            <person name="Ivanova N."/>
            <person name="Tapia R."/>
            <person name="Han C."/>
            <person name="Bruce D."/>
            <person name="Goodwin L."/>
            <person name="Pati A."/>
            <person name="Chen A."/>
            <person name="Palaniappan K."/>
            <person name="Land M."/>
            <person name="Hauser L."/>
            <person name="Chang Y.J."/>
            <person name="Jeffries C.D."/>
            <person name="Detter J.C."/>
            <person name="Rohde M."/>
            <person name="Brambilla E."/>
            <person name="Spring S."/>
            <person name="Goker M."/>
            <person name="Sikorski J."/>
            <person name="Woyke T."/>
            <person name="Bristow J."/>
            <person name="Eisen J.A."/>
            <person name="Markowitz V."/>
            <person name="Hugenholtz P."/>
            <person name="Klenk H.P."/>
            <person name="Kyrpides N.C."/>
        </authorList>
    </citation>
    <scope>NUCLEOTIDE SEQUENCE [LARGE SCALE GENOMIC DNA]</scope>
    <source>
        <strain evidence="5">DSM 11293 / JCM 15392 / SEBR 4228</strain>
    </source>
</reference>
<keyword evidence="2" id="KW-0520">NAD</keyword>
<dbReference type="GO" id="GO:0030267">
    <property type="term" value="F:glyoxylate reductase (NADPH) activity"/>
    <property type="evidence" value="ECO:0007669"/>
    <property type="project" value="TreeGrafter"/>
</dbReference>
<evidence type="ECO:0000313" key="5">
    <source>
        <dbReference type="Proteomes" id="UP000002318"/>
    </source>
</evidence>
<dbReference type="eggNOG" id="COG0111">
    <property type="taxonomic scope" value="Bacteria"/>
</dbReference>
<protein>
    <submittedName>
        <fullName evidence="4">D-isomer specific 2-hydroxyacid dehydrogenase NAD-binding protein</fullName>
    </submittedName>
</protein>
<dbReference type="Gene3D" id="3.40.50.720">
    <property type="entry name" value="NAD(P)-binding Rossmann-like Domain"/>
    <property type="match status" value="2"/>
</dbReference>
<organism evidence="4 5">
    <name type="scientific">Sediminispirochaeta smaragdinae (strain DSM 11293 / JCM 15392 / SEBR 4228)</name>
    <name type="common">Spirochaeta smaragdinae</name>
    <dbReference type="NCBI Taxonomy" id="573413"/>
    <lineage>
        <taxon>Bacteria</taxon>
        <taxon>Pseudomonadati</taxon>
        <taxon>Spirochaetota</taxon>
        <taxon>Spirochaetia</taxon>
        <taxon>Spirochaetales</taxon>
        <taxon>Spirochaetaceae</taxon>
        <taxon>Sediminispirochaeta</taxon>
    </lineage>
</organism>
<dbReference type="GO" id="GO:0005829">
    <property type="term" value="C:cytosol"/>
    <property type="evidence" value="ECO:0007669"/>
    <property type="project" value="TreeGrafter"/>
</dbReference>
<dbReference type="PANTHER" id="PTHR10996:SF178">
    <property type="entry name" value="2-HYDROXYACID DEHYDROGENASE YGL185C-RELATED"/>
    <property type="match status" value="1"/>
</dbReference>
<dbReference type="SUPFAM" id="SSF51735">
    <property type="entry name" value="NAD(P)-binding Rossmann-fold domains"/>
    <property type="match status" value="1"/>
</dbReference>
<keyword evidence="1" id="KW-0560">Oxidoreductase</keyword>
<name>E1R9D8_SEDSS</name>
<sequence length="323" mass="35867">MTLLVWLTSKETECWNLSCNQEIRIQEALPQWKIIVVRDADAFVSALPRADAIASWLFRQEWFALAPSLQLLKTPAAGLDYFEISPPRHIIFEGSRFHGLLMAETAIGYLLAHARGICRAERNMSKESAQEKSWPRWELAGKMRTVKGSRLTILGFGSIGSEVGRRASLLGCEVTGIKQKPTSHLPVWFGPEDRLFPTEKEPLASLFLRILPSTDHLLIVLPGNRKTDAIIGKKELSLLPDNAGIYNIGRGNAIEESALIDHLAEHPAAEAFLDVFEQEPLPAASPLRACTNAYLMPHLSAAAPEYLDLFIDELASRCLALVH</sequence>
<dbReference type="RefSeq" id="WP_013256564.1">
    <property type="nucleotide sequence ID" value="NC_014364.1"/>
</dbReference>
<feature type="domain" description="D-isomer specific 2-hydroxyacid dehydrogenase NAD-binding" evidence="3">
    <location>
        <begin position="108"/>
        <end position="300"/>
    </location>
</feature>
<accession>E1R9D8</accession>
<dbReference type="GO" id="GO:0051287">
    <property type="term" value="F:NAD binding"/>
    <property type="evidence" value="ECO:0007669"/>
    <property type="project" value="InterPro"/>
</dbReference>
<dbReference type="STRING" id="573413.Spirs_4023"/>
<keyword evidence="5" id="KW-1185">Reference proteome</keyword>
<dbReference type="Proteomes" id="UP000002318">
    <property type="component" value="Chromosome"/>
</dbReference>
<dbReference type="InterPro" id="IPR050223">
    <property type="entry name" value="D-isomer_2-hydroxyacid_DH"/>
</dbReference>
<proteinExistence type="predicted"/>
<dbReference type="OrthoDB" id="277029at2"/>
<evidence type="ECO:0000259" key="3">
    <source>
        <dbReference type="Pfam" id="PF02826"/>
    </source>
</evidence>
<gene>
    <name evidence="4" type="ordered locus">Spirs_4023</name>
</gene>
<dbReference type="PANTHER" id="PTHR10996">
    <property type="entry name" value="2-HYDROXYACID DEHYDROGENASE-RELATED"/>
    <property type="match status" value="1"/>
</dbReference>
<dbReference type="InterPro" id="IPR006140">
    <property type="entry name" value="D-isomer_DH_NAD-bd"/>
</dbReference>
<evidence type="ECO:0000256" key="2">
    <source>
        <dbReference type="ARBA" id="ARBA00023027"/>
    </source>
</evidence>
<dbReference type="KEGG" id="ssm:Spirs_4023"/>
<dbReference type="Pfam" id="PF02826">
    <property type="entry name" value="2-Hacid_dh_C"/>
    <property type="match status" value="1"/>
</dbReference>
<dbReference type="AlphaFoldDB" id="E1R9D8"/>
<dbReference type="GO" id="GO:0016618">
    <property type="term" value="F:hydroxypyruvate reductase [NAD(P)H] activity"/>
    <property type="evidence" value="ECO:0007669"/>
    <property type="project" value="TreeGrafter"/>
</dbReference>
<dbReference type="InterPro" id="IPR036291">
    <property type="entry name" value="NAD(P)-bd_dom_sf"/>
</dbReference>
<evidence type="ECO:0000256" key="1">
    <source>
        <dbReference type="ARBA" id="ARBA00023002"/>
    </source>
</evidence>
<evidence type="ECO:0000313" key="4">
    <source>
        <dbReference type="EMBL" id="ADK83107.1"/>
    </source>
</evidence>
<dbReference type="HOGENOM" id="CLU_019796_1_0_12"/>